<dbReference type="PROSITE" id="PS50005">
    <property type="entry name" value="TPR"/>
    <property type="match status" value="1"/>
</dbReference>
<evidence type="ECO:0000256" key="1">
    <source>
        <dbReference type="PROSITE-ProRule" id="PRU00339"/>
    </source>
</evidence>
<dbReference type="InterPro" id="IPR019734">
    <property type="entry name" value="TPR_rpt"/>
</dbReference>
<evidence type="ECO:0000313" key="2">
    <source>
        <dbReference type="EMBL" id="CAE6505119.1"/>
    </source>
</evidence>
<reference evidence="2" key="1">
    <citation type="submission" date="2021-02" db="EMBL/GenBank/DDBJ databases">
        <authorList>
            <person name="Han P."/>
        </authorList>
    </citation>
    <scope>NUCLEOTIDE SEQUENCE</scope>
    <source>
        <strain evidence="2">Candidatus Nitrosotenuis uzonensis 5A</strain>
    </source>
</reference>
<dbReference type="InterPro" id="IPR011990">
    <property type="entry name" value="TPR-like_helical_dom_sf"/>
</dbReference>
<accession>A0A812EZQ7</accession>
<dbReference type="Pfam" id="PF14559">
    <property type="entry name" value="TPR_19"/>
    <property type="match status" value="1"/>
</dbReference>
<organism evidence="2 3">
    <name type="scientific">Candidatus Nitrosotenuis uzonensis</name>
    <dbReference type="NCBI Taxonomy" id="1407055"/>
    <lineage>
        <taxon>Archaea</taxon>
        <taxon>Nitrososphaerota</taxon>
        <taxon>Candidatus Nitrosotenuis</taxon>
    </lineage>
</organism>
<evidence type="ECO:0000313" key="3">
    <source>
        <dbReference type="Proteomes" id="UP000655759"/>
    </source>
</evidence>
<gene>
    <name evidence="2" type="ORF">NUZ5A_80001</name>
</gene>
<proteinExistence type="predicted"/>
<comment type="caution">
    <text evidence="2">The sequence shown here is derived from an EMBL/GenBank/DDBJ whole genome shotgun (WGS) entry which is preliminary data.</text>
</comment>
<dbReference type="Proteomes" id="UP000655759">
    <property type="component" value="Unassembled WGS sequence"/>
</dbReference>
<keyword evidence="1" id="KW-0802">TPR repeat</keyword>
<dbReference type="Gene3D" id="1.25.40.10">
    <property type="entry name" value="Tetratricopeptide repeat domain"/>
    <property type="match status" value="1"/>
</dbReference>
<sequence>MFFVHWSNDEVTYRDMESIQTHCGRCQSEQKHTFRFYEKKTKHYSSISIGTDRSVTMICHGCLLESALSKSDEQYLILKFVRRLACMEGMEMYEHGKYDKAVKQFKKVLKDDPDHPQALYGLAKCLIAQGRRDEARGYIDNLSTNFPDDEAIKELKESLSRSAV</sequence>
<feature type="repeat" description="TPR" evidence="1">
    <location>
        <begin position="82"/>
        <end position="115"/>
    </location>
</feature>
<dbReference type="EMBL" id="CAJNAQ010000008">
    <property type="protein sequence ID" value="CAE6505119.1"/>
    <property type="molecule type" value="Genomic_DNA"/>
</dbReference>
<dbReference type="AlphaFoldDB" id="A0A812EZQ7"/>
<dbReference type="RefSeq" id="WP_205101294.1">
    <property type="nucleotide sequence ID" value="NZ_CAJNAQ010000008.1"/>
</dbReference>
<evidence type="ECO:0008006" key="4">
    <source>
        <dbReference type="Google" id="ProtNLM"/>
    </source>
</evidence>
<name>A0A812EZQ7_9ARCH</name>
<dbReference type="SUPFAM" id="SSF48452">
    <property type="entry name" value="TPR-like"/>
    <property type="match status" value="1"/>
</dbReference>
<protein>
    <recommendedName>
        <fullName evidence="4">Tetratricopeptide repeat protein</fullName>
    </recommendedName>
</protein>